<evidence type="ECO:0000313" key="2">
    <source>
        <dbReference type="Proteomes" id="UP001219525"/>
    </source>
</evidence>
<sequence>MSSRQYGNLYSVLESTPTNTRVWYVMQEQLTIERMASTTQRNALSTPKGRVGLRAYPIPWLLFCQYGVLGGDARLPTKTLGSPKDAIRSEKPESEEKNVTAVTVQKIWTL</sequence>
<evidence type="ECO:0000313" key="1">
    <source>
        <dbReference type="EMBL" id="KAJ7226847.1"/>
    </source>
</evidence>
<keyword evidence="2" id="KW-1185">Reference proteome</keyword>
<gene>
    <name evidence="1" type="ORF">GGX14DRAFT_385638</name>
</gene>
<comment type="caution">
    <text evidence="1">The sequence shown here is derived from an EMBL/GenBank/DDBJ whole genome shotgun (WGS) entry which is preliminary data.</text>
</comment>
<accession>A0AAD7E4A6</accession>
<dbReference type="AlphaFoldDB" id="A0AAD7E4A6"/>
<proteinExistence type="predicted"/>
<dbReference type="Proteomes" id="UP001219525">
    <property type="component" value="Unassembled WGS sequence"/>
</dbReference>
<dbReference type="EMBL" id="JARJCW010000003">
    <property type="protein sequence ID" value="KAJ7226847.1"/>
    <property type="molecule type" value="Genomic_DNA"/>
</dbReference>
<protein>
    <submittedName>
        <fullName evidence="1">Uncharacterized protein</fullName>
    </submittedName>
</protein>
<organism evidence="1 2">
    <name type="scientific">Mycena pura</name>
    <dbReference type="NCBI Taxonomy" id="153505"/>
    <lineage>
        <taxon>Eukaryota</taxon>
        <taxon>Fungi</taxon>
        <taxon>Dikarya</taxon>
        <taxon>Basidiomycota</taxon>
        <taxon>Agaricomycotina</taxon>
        <taxon>Agaricomycetes</taxon>
        <taxon>Agaricomycetidae</taxon>
        <taxon>Agaricales</taxon>
        <taxon>Marasmiineae</taxon>
        <taxon>Mycenaceae</taxon>
        <taxon>Mycena</taxon>
    </lineage>
</organism>
<reference evidence="1" key="1">
    <citation type="submission" date="2023-03" db="EMBL/GenBank/DDBJ databases">
        <title>Massive genome expansion in bonnet fungi (Mycena s.s.) driven by repeated elements and novel gene families across ecological guilds.</title>
        <authorList>
            <consortium name="Lawrence Berkeley National Laboratory"/>
            <person name="Harder C.B."/>
            <person name="Miyauchi S."/>
            <person name="Viragh M."/>
            <person name="Kuo A."/>
            <person name="Thoen E."/>
            <person name="Andreopoulos B."/>
            <person name="Lu D."/>
            <person name="Skrede I."/>
            <person name="Drula E."/>
            <person name="Henrissat B."/>
            <person name="Morin E."/>
            <person name="Kohler A."/>
            <person name="Barry K."/>
            <person name="LaButti K."/>
            <person name="Morin E."/>
            <person name="Salamov A."/>
            <person name="Lipzen A."/>
            <person name="Mereny Z."/>
            <person name="Hegedus B."/>
            <person name="Baldrian P."/>
            <person name="Stursova M."/>
            <person name="Weitz H."/>
            <person name="Taylor A."/>
            <person name="Grigoriev I.V."/>
            <person name="Nagy L.G."/>
            <person name="Martin F."/>
            <person name="Kauserud H."/>
        </authorList>
    </citation>
    <scope>NUCLEOTIDE SEQUENCE</scope>
    <source>
        <strain evidence="1">9144</strain>
    </source>
</reference>
<name>A0AAD7E4A6_9AGAR</name>